<gene>
    <name evidence="2" type="ORF">TSPGSL018_23127</name>
</gene>
<sequence>RRAGGQGEGDPRHGAGKRVQGGGREGHLLRERARRLWADREPLAAVPRGLLRPPGVPRPRGGRPRGAPAARLCQGDKQVPQHIARRAQAGLRPGFLRVPRRDAGGLGLACDAMDGYPRPVQAQVFTDMCRDMCLCKSNSSECTEQMFNPRQRVQRYPLCSGAELDNQTIVAFSDALLDRRVDQL</sequence>
<reference evidence="2" key="1">
    <citation type="submission" date="2014-05" db="EMBL/GenBank/DDBJ databases">
        <title>The transcriptome of the halophilic microalga Tetraselmis sp. GSL018 isolated from the Great Salt Lake, Utah.</title>
        <authorList>
            <person name="Jinkerson R.E."/>
            <person name="D'Adamo S."/>
            <person name="Posewitz M.C."/>
        </authorList>
    </citation>
    <scope>NUCLEOTIDE SEQUENCE</scope>
    <source>
        <strain evidence="2">GSL018</strain>
    </source>
</reference>
<accession>A0A061QPF0</accession>
<evidence type="ECO:0000313" key="2">
    <source>
        <dbReference type="EMBL" id="JAC62527.1"/>
    </source>
</evidence>
<feature type="non-terminal residue" evidence="2">
    <location>
        <position position="1"/>
    </location>
</feature>
<feature type="region of interest" description="Disordered" evidence="1">
    <location>
        <begin position="43"/>
        <end position="70"/>
    </location>
</feature>
<dbReference type="EMBL" id="GBEZ01024467">
    <property type="protein sequence ID" value="JAC62527.1"/>
    <property type="molecule type" value="Transcribed_RNA"/>
</dbReference>
<evidence type="ECO:0000256" key="1">
    <source>
        <dbReference type="SAM" id="MobiDB-lite"/>
    </source>
</evidence>
<feature type="region of interest" description="Disordered" evidence="1">
    <location>
        <begin position="1"/>
        <end position="27"/>
    </location>
</feature>
<protein>
    <submittedName>
        <fullName evidence="2">Uncharacterized protein</fullName>
    </submittedName>
</protein>
<name>A0A061QPF0_9CHLO</name>
<proteinExistence type="predicted"/>
<dbReference type="AlphaFoldDB" id="A0A061QPF0"/>
<organism evidence="2">
    <name type="scientific">Tetraselmis sp. GSL018</name>
    <dbReference type="NCBI Taxonomy" id="582737"/>
    <lineage>
        <taxon>Eukaryota</taxon>
        <taxon>Viridiplantae</taxon>
        <taxon>Chlorophyta</taxon>
        <taxon>core chlorophytes</taxon>
        <taxon>Chlorodendrophyceae</taxon>
        <taxon>Chlorodendrales</taxon>
        <taxon>Chlorodendraceae</taxon>
        <taxon>Tetraselmis</taxon>
    </lineage>
</organism>